<reference evidence="1 2" key="1">
    <citation type="submission" date="2019-06" db="EMBL/GenBank/DDBJ databases">
        <title>Gramella sabulilitoris sp. nov., isolated from a marine sand.</title>
        <authorList>
            <person name="Yoon J.-H."/>
        </authorList>
    </citation>
    <scope>NUCLEOTIDE SEQUENCE [LARGE SCALE GENOMIC DNA]</scope>
    <source>
        <strain evidence="1 2">HSMS-1</strain>
    </source>
</reference>
<sequence>MNNPLNITVTKHPLYFIAINPSEEINSRVESIKLDLKNKFGVQHALKLDAHITLQIPFRMPVGNEEILVEILTEFSGEHHSFISELDGFGRFAKNVVFIKIKDHEPYIKLHAELQNVMLNFLDLKSHEISSKIHPHITLATRDLKRSHFPQIWEYFNDKDLSLSFSAKDIQLLRHNGKYWTSLYNFSLNTQLNL</sequence>
<keyword evidence="2" id="KW-1185">Reference proteome</keyword>
<name>A0A550I7I8_9FLAO</name>
<evidence type="ECO:0000313" key="1">
    <source>
        <dbReference type="EMBL" id="TRO66921.1"/>
    </source>
</evidence>
<comment type="caution">
    <text evidence="1">The sequence shown here is derived from an EMBL/GenBank/DDBJ whole genome shotgun (WGS) entry which is preliminary data.</text>
</comment>
<dbReference type="Gene3D" id="3.90.1140.10">
    <property type="entry name" value="Cyclic phosphodiesterase"/>
    <property type="match status" value="1"/>
</dbReference>
<dbReference type="SUPFAM" id="SSF55144">
    <property type="entry name" value="LigT-like"/>
    <property type="match status" value="1"/>
</dbReference>
<dbReference type="PANTHER" id="PTHR40037:SF1">
    <property type="entry name" value="PHOSPHOESTERASE SAOUHSC_00951-RELATED"/>
    <property type="match status" value="1"/>
</dbReference>
<gene>
    <name evidence="1" type="ORF">FGM01_03245</name>
</gene>
<keyword evidence="1" id="KW-0436">Ligase</keyword>
<dbReference type="InterPro" id="IPR050580">
    <property type="entry name" value="2H_phosphoesterase_YjcG-like"/>
</dbReference>
<accession>A0A550I7I8</accession>
<dbReference type="PANTHER" id="PTHR40037">
    <property type="entry name" value="PHOSPHOESTERASE YJCG-RELATED"/>
    <property type="match status" value="1"/>
</dbReference>
<proteinExistence type="predicted"/>
<dbReference type="AlphaFoldDB" id="A0A550I7I8"/>
<protein>
    <submittedName>
        <fullName evidence="1">2'-5' RNA ligase family protein</fullName>
    </submittedName>
</protein>
<dbReference type="InterPro" id="IPR009097">
    <property type="entry name" value="Cyclic_Pdiesterase"/>
</dbReference>
<dbReference type="Proteomes" id="UP000315131">
    <property type="component" value="Unassembled WGS sequence"/>
</dbReference>
<organism evidence="1 2">
    <name type="scientific">Christiangramia sabulilitoris</name>
    <dbReference type="NCBI Taxonomy" id="2583991"/>
    <lineage>
        <taxon>Bacteria</taxon>
        <taxon>Pseudomonadati</taxon>
        <taxon>Bacteroidota</taxon>
        <taxon>Flavobacteriia</taxon>
        <taxon>Flavobacteriales</taxon>
        <taxon>Flavobacteriaceae</taxon>
        <taxon>Christiangramia</taxon>
    </lineage>
</organism>
<dbReference type="OrthoDB" id="1951600at2"/>
<dbReference type="Pfam" id="PF13563">
    <property type="entry name" value="2_5_RNA_ligase2"/>
    <property type="match status" value="1"/>
</dbReference>
<dbReference type="EMBL" id="VHSF01000001">
    <property type="protein sequence ID" value="TRO66921.1"/>
    <property type="molecule type" value="Genomic_DNA"/>
</dbReference>
<dbReference type="GO" id="GO:0016874">
    <property type="term" value="F:ligase activity"/>
    <property type="evidence" value="ECO:0007669"/>
    <property type="project" value="UniProtKB-KW"/>
</dbReference>
<evidence type="ECO:0000313" key="2">
    <source>
        <dbReference type="Proteomes" id="UP000315131"/>
    </source>
</evidence>